<evidence type="ECO:0000313" key="2">
    <source>
        <dbReference type="EMBL" id="AEG50833.1"/>
    </source>
</evidence>
<dbReference type="HOGENOM" id="CLU_106738_10_2_5"/>
<feature type="domain" description="SnoaL-like" evidence="1">
    <location>
        <begin position="3"/>
        <end position="126"/>
    </location>
</feature>
<dbReference type="SUPFAM" id="SSF54427">
    <property type="entry name" value="NTF2-like"/>
    <property type="match status" value="1"/>
</dbReference>
<dbReference type="AlphaFoldDB" id="F6F321"/>
<dbReference type="Gene3D" id="3.10.450.50">
    <property type="match status" value="1"/>
</dbReference>
<name>F6F321_SPHCR</name>
<dbReference type="STRING" id="690566.Sphch_3222"/>
<evidence type="ECO:0000313" key="3">
    <source>
        <dbReference type="Proteomes" id="UP000007150"/>
    </source>
</evidence>
<gene>
    <name evidence="2" type="ORF">Sphch_3222</name>
</gene>
<dbReference type="Pfam" id="PF13577">
    <property type="entry name" value="SnoaL_4"/>
    <property type="match status" value="1"/>
</dbReference>
<dbReference type="KEGG" id="sch:Sphch_3222"/>
<accession>F6F321</accession>
<organism evidence="2 3">
    <name type="scientific">Sphingobium chlorophenolicum L-1</name>
    <dbReference type="NCBI Taxonomy" id="690566"/>
    <lineage>
        <taxon>Bacteria</taxon>
        <taxon>Pseudomonadati</taxon>
        <taxon>Pseudomonadota</taxon>
        <taxon>Alphaproteobacteria</taxon>
        <taxon>Sphingomonadales</taxon>
        <taxon>Sphingomonadaceae</taxon>
        <taxon>Sphingobium</taxon>
    </lineage>
</organism>
<reference evidence="2 3" key="1">
    <citation type="submission" date="2011-05" db="EMBL/GenBank/DDBJ databases">
        <title>Complete sequence of chromosome 2 of Sphingobium chlorophenolicum L-1.</title>
        <authorList>
            <consortium name="US DOE Joint Genome Institute"/>
            <person name="Lucas S."/>
            <person name="Han J."/>
            <person name="Lapidus A."/>
            <person name="Cheng J.-F."/>
            <person name="Goodwin L."/>
            <person name="Pitluck S."/>
            <person name="Peters L."/>
            <person name="Daligault H."/>
            <person name="Han C."/>
            <person name="Tapia R."/>
            <person name="Land M."/>
            <person name="Hauser L."/>
            <person name="Kyrpides N."/>
            <person name="Ivanova N."/>
            <person name="Pagani I."/>
            <person name="Turner P."/>
            <person name="Copley S."/>
            <person name="Woyke T."/>
        </authorList>
    </citation>
    <scope>NUCLEOTIDE SEQUENCE [LARGE SCALE GENOMIC DNA]</scope>
    <source>
        <strain evidence="2 3">L-1</strain>
    </source>
</reference>
<sequence length="168" mass="19498">MSYEDKATIRSCVELYGYAVDSLRWDLFDRIFVRDGLYVRHGDREPWSDYDKFVDDFAAYHKIFTSTQHSMTNMICEVDGDAAKAITYGNWRLVRLGAEGGDTWMGQGWYEDAFVRTEAGWRIQRRQSRQVWREGNDNIGVTTGVEWKHATSSLQNSDFSKSMKISHA</sequence>
<dbReference type="InterPro" id="IPR032710">
    <property type="entry name" value="NTF2-like_dom_sf"/>
</dbReference>
<protein>
    <recommendedName>
        <fullName evidence="1">SnoaL-like domain-containing protein</fullName>
    </recommendedName>
</protein>
<evidence type="ECO:0000259" key="1">
    <source>
        <dbReference type="Pfam" id="PF13577"/>
    </source>
</evidence>
<dbReference type="Proteomes" id="UP000007150">
    <property type="component" value="Chromosome 2"/>
</dbReference>
<dbReference type="EMBL" id="CP002799">
    <property type="protein sequence ID" value="AEG50833.1"/>
    <property type="molecule type" value="Genomic_DNA"/>
</dbReference>
<dbReference type="RefSeq" id="WP_013849063.1">
    <property type="nucleotide sequence ID" value="NC_015594.1"/>
</dbReference>
<keyword evidence="3" id="KW-1185">Reference proteome</keyword>
<proteinExistence type="predicted"/>
<dbReference type="InterPro" id="IPR037401">
    <property type="entry name" value="SnoaL-like"/>
</dbReference>